<protein>
    <submittedName>
        <fullName evidence="6">Agarase</fullName>
    </submittedName>
</protein>
<keyword evidence="3" id="KW-0732">Signal</keyword>
<organism evidence="6 7">
    <name type="scientific">Saccharobesus litoralis</name>
    <dbReference type="NCBI Taxonomy" id="2172099"/>
    <lineage>
        <taxon>Bacteria</taxon>
        <taxon>Pseudomonadati</taxon>
        <taxon>Pseudomonadota</taxon>
        <taxon>Gammaproteobacteria</taxon>
        <taxon>Alteromonadales</taxon>
        <taxon>Alteromonadaceae</taxon>
        <taxon>Saccharobesus</taxon>
    </lineage>
</organism>
<dbReference type="RefSeq" id="WP_108602078.1">
    <property type="nucleotide sequence ID" value="NZ_CP026604.1"/>
</dbReference>
<accession>A0A2S0VP65</accession>
<dbReference type="Gene3D" id="2.60.120.430">
    <property type="entry name" value="Galactose-binding lectin"/>
    <property type="match status" value="1"/>
</dbReference>
<reference evidence="6 7" key="1">
    <citation type="submission" date="2018-01" db="EMBL/GenBank/DDBJ databases">
        <title>Genome sequence of a Cantenovulum-like bacteria.</title>
        <authorList>
            <person name="Tan W.R."/>
            <person name="Lau N.-S."/>
            <person name="Go F."/>
            <person name="Amirul A.-A.A."/>
        </authorList>
    </citation>
    <scope>NUCLEOTIDE SEQUENCE [LARGE SCALE GENOMIC DNA]</scope>
    <source>
        <strain evidence="6 7">CCB-QB4</strain>
    </source>
</reference>
<dbReference type="PROSITE" id="PS51257">
    <property type="entry name" value="PROKAR_LIPOPROTEIN"/>
    <property type="match status" value="1"/>
</dbReference>
<evidence type="ECO:0000313" key="6">
    <source>
        <dbReference type="EMBL" id="AWB66006.1"/>
    </source>
</evidence>
<feature type="domain" description="Glycoside hydrolase family 42 N-terminal" evidence="4">
    <location>
        <begin position="546"/>
        <end position="657"/>
    </location>
</feature>
<keyword evidence="7" id="KW-1185">Reference proteome</keyword>
<feature type="chain" id="PRO_5015423130" evidence="3">
    <location>
        <begin position="22"/>
        <end position="777"/>
    </location>
</feature>
<evidence type="ECO:0000256" key="1">
    <source>
        <dbReference type="ARBA" id="ARBA00022801"/>
    </source>
</evidence>
<dbReference type="EMBL" id="CP026604">
    <property type="protein sequence ID" value="AWB66006.1"/>
    <property type="molecule type" value="Genomic_DNA"/>
</dbReference>
<keyword evidence="2" id="KW-0326">Glycosidase</keyword>
<evidence type="ECO:0000256" key="2">
    <source>
        <dbReference type="ARBA" id="ARBA00023295"/>
    </source>
</evidence>
<dbReference type="KEGG" id="cate:C2869_05940"/>
<dbReference type="InterPro" id="IPR013529">
    <property type="entry name" value="Glyco_hydro_42_N"/>
</dbReference>
<dbReference type="SUPFAM" id="SSF51445">
    <property type="entry name" value="(Trans)glycosidases"/>
    <property type="match status" value="1"/>
</dbReference>
<dbReference type="GO" id="GO:0004565">
    <property type="term" value="F:beta-galactosidase activity"/>
    <property type="evidence" value="ECO:0007669"/>
    <property type="project" value="InterPro"/>
</dbReference>
<dbReference type="AlphaFoldDB" id="A0A2S0VP65"/>
<proteinExistence type="predicted"/>
<gene>
    <name evidence="6" type="ORF">C2869_05940</name>
</gene>
<dbReference type="Proteomes" id="UP000244441">
    <property type="component" value="Chromosome"/>
</dbReference>
<evidence type="ECO:0000256" key="3">
    <source>
        <dbReference type="SAM" id="SignalP"/>
    </source>
</evidence>
<dbReference type="InterPro" id="IPR040669">
    <property type="entry name" value="Agarase_CBM"/>
</dbReference>
<feature type="domain" description="Agarase CBM-like" evidence="5">
    <location>
        <begin position="52"/>
        <end position="246"/>
    </location>
</feature>
<keyword evidence="1" id="KW-0378">Hydrolase</keyword>
<dbReference type="Pfam" id="PF17992">
    <property type="entry name" value="Agarase_CBM"/>
    <property type="match status" value="1"/>
</dbReference>
<dbReference type="OrthoDB" id="9760450at2"/>
<dbReference type="Pfam" id="PF02449">
    <property type="entry name" value="Glyco_hydro_42"/>
    <property type="match status" value="1"/>
</dbReference>
<feature type="signal peptide" evidence="3">
    <location>
        <begin position="1"/>
        <end position="21"/>
    </location>
</feature>
<dbReference type="InterPro" id="IPR017853">
    <property type="entry name" value="GH"/>
</dbReference>
<dbReference type="Gene3D" id="3.20.20.80">
    <property type="entry name" value="Glycosidases"/>
    <property type="match status" value="1"/>
</dbReference>
<name>A0A2S0VP65_9ALTE</name>
<sequence>MKKNIKLLTLSLLLSMTVGTALLLSACQQNGNPTDENKHKVKSLPDELILGFEQSVIPAAIKLKNAKGQLVTEASAVSQGQQALRVKFDAKNKEHTSIVIEPKTPFDWSHMQDFSLAFDIANQGETSVHLMLGVTDIKGRSYTRAVNIPVGPSKTYYSKMHGHDVGSPNNKKGDKVELNLSSGLRSNPATWQSDDTQFVWMWGTKNLELSGIKRISLSTSYNLRDKEITLDNIRLMPHPEMDKNYLVNIVDKYGQSAKMEYPEKVHSDEELAAKTQAELKRLQNGKMLADRSKYSGWKQGPKLTGTGYFRTEKVDGKWWLVDPEGYLYVATGVDIIRLSNASTMTGYDFTKRSDKSTRKVVSDTRANMFEWLPESYDHPLADHFGYRGGAHSGALKRGEVFSFYSANLERKYGETSPQSYLRSWRNVTIDRMRHWGFTSLGNWTHPMYYDNTKIPYFAHTSINGKYKTVSSGNDFWAPMPDVFDPEFARIADKKLAQVANQVKGSEWCVGVFVDNEKSWGRSNSRSTELGIVIHTLKRNGKQVPTKAKFTQVMRDKYKDIKSLNQAWNTNIASWAAFDKGGFNSQLQKRNKVQDADYAQLLAVYADQYFKIVSTAMKKHMPNHLYFGARFASWGMPMEVVNASAPYTDVVSFNNYKPGITQPTWAFLEELDKPTMIGEFHFGTSSSGFFHPGLIHAADQKDRAMMYKDYMRSVFNNNYFVGAHWFQYHDSPITGRAYDGENYNVGFVTVADEPYEEMVKAAKELHGEMYSQRFNRAK</sequence>
<evidence type="ECO:0000313" key="7">
    <source>
        <dbReference type="Proteomes" id="UP000244441"/>
    </source>
</evidence>
<evidence type="ECO:0000259" key="4">
    <source>
        <dbReference type="Pfam" id="PF02449"/>
    </source>
</evidence>
<evidence type="ECO:0000259" key="5">
    <source>
        <dbReference type="Pfam" id="PF17992"/>
    </source>
</evidence>
<dbReference type="GO" id="GO:0009341">
    <property type="term" value="C:beta-galactosidase complex"/>
    <property type="evidence" value="ECO:0007669"/>
    <property type="project" value="InterPro"/>
</dbReference>
<dbReference type="GO" id="GO:0005975">
    <property type="term" value="P:carbohydrate metabolic process"/>
    <property type="evidence" value="ECO:0007669"/>
    <property type="project" value="InterPro"/>
</dbReference>